<dbReference type="Proteomes" id="UP001218218">
    <property type="component" value="Unassembled WGS sequence"/>
</dbReference>
<sequence length="77" mass="8363">MILVRQHTHNPSALRSTTGLVQFEMGVSRAISPAFISSVFALSKENKLIGGYLWVVIMALICLAGISPTLRIPNVPE</sequence>
<feature type="transmembrane region" description="Helical" evidence="1">
    <location>
        <begin position="49"/>
        <end position="70"/>
    </location>
</feature>
<keyword evidence="1" id="KW-0472">Membrane</keyword>
<keyword evidence="3" id="KW-1185">Reference proteome</keyword>
<evidence type="ECO:0000313" key="3">
    <source>
        <dbReference type="Proteomes" id="UP001218218"/>
    </source>
</evidence>
<evidence type="ECO:0000313" key="2">
    <source>
        <dbReference type="EMBL" id="KAJ7314918.1"/>
    </source>
</evidence>
<organism evidence="2 3">
    <name type="scientific">Mycena albidolilacea</name>
    <dbReference type="NCBI Taxonomy" id="1033008"/>
    <lineage>
        <taxon>Eukaryota</taxon>
        <taxon>Fungi</taxon>
        <taxon>Dikarya</taxon>
        <taxon>Basidiomycota</taxon>
        <taxon>Agaricomycotina</taxon>
        <taxon>Agaricomycetes</taxon>
        <taxon>Agaricomycetidae</taxon>
        <taxon>Agaricales</taxon>
        <taxon>Marasmiineae</taxon>
        <taxon>Mycenaceae</taxon>
        <taxon>Mycena</taxon>
    </lineage>
</organism>
<keyword evidence="1" id="KW-0812">Transmembrane</keyword>
<gene>
    <name evidence="2" type="ORF">DFH08DRAFT_790466</name>
</gene>
<accession>A0AAD6ZB61</accession>
<dbReference type="EMBL" id="JARIHO010000064">
    <property type="protein sequence ID" value="KAJ7314918.1"/>
    <property type="molecule type" value="Genomic_DNA"/>
</dbReference>
<dbReference type="AlphaFoldDB" id="A0AAD6ZB61"/>
<evidence type="ECO:0000256" key="1">
    <source>
        <dbReference type="SAM" id="Phobius"/>
    </source>
</evidence>
<reference evidence="2" key="1">
    <citation type="submission" date="2023-03" db="EMBL/GenBank/DDBJ databases">
        <title>Massive genome expansion in bonnet fungi (Mycena s.s.) driven by repeated elements and novel gene families across ecological guilds.</title>
        <authorList>
            <consortium name="Lawrence Berkeley National Laboratory"/>
            <person name="Harder C.B."/>
            <person name="Miyauchi S."/>
            <person name="Viragh M."/>
            <person name="Kuo A."/>
            <person name="Thoen E."/>
            <person name="Andreopoulos B."/>
            <person name="Lu D."/>
            <person name="Skrede I."/>
            <person name="Drula E."/>
            <person name="Henrissat B."/>
            <person name="Morin E."/>
            <person name="Kohler A."/>
            <person name="Barry K."/>
            <person name="LaButti K."/>
            <person name="Morin E."/>
            <person name="Salamov A."/>
            <person name="Lipzen A."/>
            <person name="Mereny Z."/>
            <person name="Hegedus B."/>
            <person name="Baldrian P."/>
            <person name="Stursova M."/>
            <person name="Weitz H."/>
            <person name="Taylor A."/>
            <person name="Grigoriev I.V."/>
            <person name="Nagy L.G."/>
            <person name="Martin F."/>
            <person name="Kauserud H."/>
        </authorList>
    </citation>
    <scope>NUCLEOTIDE SEQUENCE</scope>
    <source>
        <strain evidence="2">CBHHK002</strain>
    </source>
</reference>
<keyword evidence="1" id="KW-1133">Transmembrane helix</keyword>
<protein>
    <submittedName>
        <fullName evidence="2">Uncharacterized protein</fullName>
    </submittedName>
</protein>
<comment type="caution">
    <text evidence="2">The sequence shown here is derived from an EMBL/GenBank/DDBJ whole genome shotgun (WGS) entry which is preliminary data.</text>
</comment>
<name>A0AAD6ZB61_9AGAR</name>
<proteinExistence type="predicted"/>